<dbReference type="SUPFAM" id="SSF48208">
    <property type="entry name" value="Six-hairpin glycosidases"/>
    <property type="match status" value="1"/>
</dbReference>
<comment type="caution">
    <text evidence="4">The sequence shown here is derived from an EMBL/GenBank/DDBJ whole genome shotgun (WGS) entry which is preliminary data.</text>
</comment>
<evidence type="ECO:0000256" key="1">
    <source>
        <dbReference type="SAM" id="MobiDB-lite"/>
    </source>
</evidence>
<reference evidence="4" key="1">
    <citation type="submission" date="2020-05" db="EMBL/GenBank/DDBJ databases">
        <title>Mycena genomes resolve the evolution of fungal bioluminescence.</title>
        <authorList>
            <person name="Tsai I.J."/>
        </authorList>
    </citation>
    <scope>NUCLEOTIDE SEQUENCE</scope>
    <source>
        <strain evidence="4">CCC161011</strain>
    </source>
</reference>
<dbReference type="PANTHER" id="PTHR47791:SF2">
    <property type="entry name" value="ENDO MANNANASE, GH76 FAMILY (EUROFUNG)"/>
    <property type="match status" value="1"/>
</dbReference>
<dbReference type="PANTHER" id="PTHR47791">
    <property type="entry name" value="MEIOTICALLY UP-REGULATED GENE 191 PROTEIN"/>
    <property type="match status" value="1"/>
</dbReference>
<keyword evidence="2" id="KW-0812">Transmembrane</keyword>
<gene>
    <name evidence="4" type="ORF">MVEN_02392600</name>
</gene>
<proteinExistence type="predicted"/>
<dbReference type="GO" id="GO:0016787">
    <property type="term" value="F:hydrolase activity"/>
    <property type="evidence" value="ECO:0007669"/>
    <property type="project" value="UniProtKB-KW"/>
</dbReference>
<evidence type="ECO:0000313" key="4">
    <source>
        <dbReference type="EMBL" id="KAF7332874.1"/>
    </source>
</evidence>
<keyword evidence="2" id="KW-1133">Transmembrane helix</keyword>
<dbReference type="Proteomes" id="UP000620124">
    <property type="component" value="Unassembled WGS sequence"/>
</dbReference>
<evidence type="ECO:0000256" key="3">
    <source>
        <dbReference type="SAM" id="SignalP"/>
    </source>
</evidence>
<keyword evidence="5" id="KW-1185">Reference proteome</keyword>
<evidence type="ECO:0000256" key="2">
    <source>
        <dbReference type="SAM" id="Phobius"/>
    </source>
</evidence>
<feature type="transmembrane region" description="Helical" evidence="2">
    <location>
        <begin position="426"/>
        <end position="449"/>
    </location>
</feature>
<dbReference type="InterPro" id="IPR053169">
    <property type="entry name" value="MUG_Protein"/>
</dbReference>
<sequence>MARVIVLLLLTAAGAAQVASPTWRKSNITNSTAERVSVCGAALDAAIDRLSPDAQFDGEDFGVAGNLYSQMAQFDLATNQTKYENTLEQYLSIVQKARANFSDPYVSQLFAQFKFFQLISSYGQAAAKAYAAYKNPAFLQYAIQSWWYGRLRTISQSDLDAGKSAVKNFTLSKVCQDATMVGGTFWNDDPSEPSVSGISTGSFFVLSALLAEITSDPMYLQAARESADFIRSHLYNPRNIVQPFMSTRANDTGCEVVGAIDPTNSGMMVEGLAILSSITNNASTQTLLSDLLLAVIPNSGWQGSNGIVSVDGKYGNLNLLQGLGTAYTRKSTTNSTLRQYVGEYIAIQFNAVTDLATASGTNIYGQSWTGPPSNSFSGTNQTMAVAALLSAIGIETASSSSSPTTSSTPSPSPSANPSSPKSTHTAAIVGGTLGGIVLLALILATLWLLRRRRRSLTHQNRTAPLQPFLSQAHNSPIADHEASIMTSRGSLPTMSQPSVSQPTVSQYGEKHGHRSPPVPSTRSLPTDARGSRSLGAPTVGAQPSTSNTHELPTEQLVQLLNQRLQNHQWDETETPPEYPSM</sequence>
<keyword evidence="2" id="KW-0472">Membrane</keyword>
<accession>A0A8H7CCT6</accession>
<protein>
    <submittedName>
        <fullName evidence="4">Glycoside hydrolase family 76 protein</fullName>
    </submittedName>
</protein>
<dbReference type="InterPro" id="IPR008928">
    <property type="entry name" value="6-hairpin_glycosidase_sf"/>
</dbReference>
<feature type="chain" id="PRO_5034456921" evidence="3">
    <location>
        <begin position="17"/>
        <end position="581"/>
    </location>
</feature>
<dbReference type="AlphaFoldDB" id="A0A8H7CCT6"/>
<feature type="region of interest" description="Disordered" evidence="1">
    <location>
        <begin position="488"/>
        <end position="548"/>
    </location>
</feature>
<feature type="signal peptide" evidence="3">
    <location>
        <begin position="1"/>
        <end position="16"/>
    </location>
</feature>
<dbReference type="EMBL" id="JACAZI010000031">
    <property type="protein sequence ID" value="KAF7332874.1"/>
    <property type="molecule type" value="Genomic_DNA"/>
</dbReference>
<keyword evidence="3" id="KW-0732">Signal</keyword>
<name>A0A8H7CCT6_9AGAR</name>
<feature type="compositionally biased region" description="Low complexity" evidence="1">
    <location>
        <begin position="495"/>
        <end position="506"/>
    </location>
</feature>
<evidence type="ECO:0000313" key="5">
    <source>
        <dbReference type="Proteomes" id="UP000620124"/>
    </source>
</evidence>
<keyword evidence="4" id="KW-0378">Hydrolase</keyword>
<dbReference type="OrthoDB" id="3068171at2759"/>
<dbReference type="Pfam" id="PF03663">
    <property type="entry name" value="Glyco_hydro_76"/>
    <property type="match status" value="1"/>
</dbReference>
<dbReference type="InterPro" id="IPR005198">
    <property type="entry name" value="Glyco_hydro_76"/>
</dbReference>
<organism evidence="4 5">
    <name type="scientific">Mycena venus</name>
    <dbReference type="NCBI Taxonomy" id="2733690"/>
    <lineage>
        <taxon>Eukaryota</taxon>
        <taxon>Fungi</taxon>
        <taxon>Dikarya</taxon>
        <taxon>Basidiomycota</taxon>
        <taxon>Agaricomycotina</taxon>
        <taxon>Agaricomycetes</taxon>
        <taxon>Agaricomycetidae</taxon>
        <taxon>Agaricales</taxon>
        <taxon>Marasmiineae</taxon>
        <taxon>Mycenaceae</taxon>
        <taxon>Mycena</taxon>
    </lineage>
</organism>
<feature type="region of interest" description="Disordered" evidence="1">
    <location>
        <begin position="398"/>
        <end position="424"/>
    </location>
</feature>
<dbReference type="Gene3D" id="1.50.10.20">
    <property type="match status" value="1"/>
</dbReference>
<dbReference type="GO" id="GO:0005975">
    <property type="term" value="P:carbohydrate metabolic process"/>
    <property type="evidence" value="ECO:0007669"/>
    <property type="project" value="InterPro"/>
</dbReference>